<organism evidence="4 5">
    <name type="scientific">Dendrobium thyrsiflorum</name>
    <name type="common">Pinecone-like raceme dendrobium</name>
    <name type="synonym">Orchid</name>
    <dbReference type="NCBI Taxonomy" id="117978"/>
    <lineage>
        <taxon>Eukaryota</taxon>
        <taxon>Viridiplantae</taxon>
        <taxon>Streptophyta</taxon>
        <taxon>Embryophyta</taxon>
        <taxon>Tracheophyta</taxon>
        <taxon>Spermatophyta</taxon>
        <taxon>Magnoliopsida</taxon>
        <taxon>Liliopsida</taxon>
        <taxon>Asparagales</taxon>
        <taxon>Orchidaceae</taxon>
        <taxon>Epidendroideae</taxon>
        <taxon>Malaxideae</taxon>
        <taxon>Dendrobiinae</taxon>
        <taxon>Dendrobium</taxon>
    </lineage>
</organism>
<dbReference type="EMBL" id="JANQDX010000001">
    <property type="protein sequence ID" value="KAL0929161.1"/>
    <property type="molecule type" value="Genomic_DNA"/>
</dbReference>
<dbReference type="SMART" id="SM00360">
    <property type="entry name" value="RRM"/>
    <property type="match status" value="1"/>
</dbReference>
<comment type="caution">
    <text evidence="4">The sequence shown here is derived from an EMBL/GenBank/DDBJ whole genome shotgun (WGS) entry which is preliminary data.</text>
</comment>
<evidence type="ECO:0000259" key="3">
    <source>
        <dbReference type="PROSITE" id="PS50102"/>
    </source>
</evidence>
<dbReference type="InterPro" id="IPR012677">
    <property type="entry name" value="Nucleotide-bd_a/b_plait_sf"/>
</dbReference>
<evidence type="ECO:0000313" key="5">
    <source>
        <dbReference type="Proteomes" id="UP001552299"/>
    </source>
</evidence>
<dbReference type="GO" id="GO:0003723">
    <property type="term" value="F:RNA binding"/>
    <property type="evidence" value="ECO:0007669"/>
    <property type="project" value="UniProtKB-UniRule"/>
</dbReference>
<dbReference type="Gene3D" id="3.30.70.330">
    <property type="match status" value="1"/>
</dbReference>
<dbReference type="InterPro" id="IPR048289">
    <property type="entry name" value="RRM2_NsCP33-like"/>
</dbReference>
<sequence>MSGLRWLSGRMSGIRWWSGRKSGVRWWSGRTSGLRWWSGRTSCLRWWSGRTSGLRWWSGGTRDSGGGPVELRRQAVGRQNSGVGWWPGGGSAELRRWSRRSKEARAISDLSLGSLFLESLFKRKGGFIYRFPRVAWLVNSQPVSPLSMFLGARVPSKVALLSARRLFSRDSSNKLFVGGLSYDTNETILRDAFSTHGVVTQAKVICDRRSGKSKGFGFVQFSQESEAATALQKMDEQLLEGRNIRVCYANKE</sequence>
<dbReference type="InterPro" id="IPR000504">
    <property type="entry name" value="RRM_dom"/>
</dbReference>
<feature type="domain" description="RRM" evidence="3">
    <location>
        <begin position="173"/>
        <end position="251"/>
    </location>
</feature>
<keyword evidence="5" id="KW-1185">Reference proteome</keyword>
<dbReference type="AlphaFoldDB" id="A0ABD0VWK1"/>
<dbReference type="SUPFAM" id="SSF54928">
    <property type="entry name" value="RNA-binding domain, RBD"/>
    <property type="match status" value="1"/>
</dbReference>
<evidence type="ECO:0000256" key="2">
    <source>
        <dbReference type="PROSITE-ProRule" id="PRU00176"/>
    </source>
</evidence>
<dbReference type="Pfam" id="PF00076">
    <property type="entry name" value="RRM_1"/>
    <property type="match status" value="1"/>
</dbReference>
<dbReference type="InterPro" id="IPR035979">
    <property type="entry name" value="RBD_domain_sf"/>
</dbReference>
<dbReference type="PANTHER" id="PTHR48027">
    <property type="entry name" value="HETEROGENEOUS NUCLEAR RIBONUCLEOPROTEIN 87F-RELATED"/>
    <property type="match status" value="1"/>
</dbReference>
<dbReference type="Proteomes" id="UP001552299">
    <property type="component" value="Unassembled WGS sequence"/>
</dbReference>
<accession>A0ABD0VWK1</accession>
<reference evidence="4 5" key="1">
    <citation type="journal article" date="2024" name="Plant Biotechnol. J.">
        <title>Dendrobium thyrsiflorum genome and its molecular insights into genes involved in important horticultural traits.</title>
        <authorList>
            <person name="Chen B."/>
            <person name="Wang J.Y."/>
            <person name="Zheng P.J."/>
            <person name="Li K.L."/>
            <person name="Liang Y.M."/>
            <person name="Chen X.F."/>
            <person name="Zhang C."/>
            <person name="Zhao X."/>
            <person name="He X."/>
            <person name="Zhang G.Q."/>
            <person name="Liu Z.J."/>
            <person name="Xu Q."/>
        </authorList>
    </citation>
    <scope>NUCLEOTIDE SEQUENCE [LARGE SCALE GENOMIC DNA]</scope>
    <source>
        <strain evidence="4">GZMU011</strain>
    </source>
</reference>
<evidence type="ECO:0000256" key="1">
    <source>
        <dbReference type="ARBA" id="ARBA00022884"/>
    </source>
</evidence>
<dbReference type="CDD" id="cd21608">
    <property type="entry name" value="RRM2_NsCP33_like"/>
    <property type="match status" value="1"/>
</dbReference>
<dbReference type="PROSITE" id="PS50102">
    <property type="entry name" value="RRM"/>
    <property type="match status" value="1"/>
</dbReference>
<proteinExistence type="predicted"/>
<protein>
    <recommendedName>
        <fullName evidence="3">RRM domain-containing protein</fullName>
    </recommendedName>
</protein>
<gene>
    <name evidence="4" type="ORF">M5K25_001105</name>
</gene>
<keyword evidence="1 2" id="KW-0694">RNA-binding</keyword>
<evidence type="ECO:0000313" key="4">
    <source>
        <dbReference type="EMBL" id="KAL0929161.1"/>
    </source>
</evidence>
<name>A0ABD0VWK1_DENTH</name>
<dbReference type="InterPro" id="IPR052462">
    <property type="entry name" value="SLIRP/GR-RBP-like"/>
</dbReference>